<organism evidence="2 3">
    <name type="scientific">Candidatus Thermokryptus mobilis</name>
    <dbReference type="NCBI Taxonomy" id="1643428"/>
    <lineage>
        <taxon>Bacteria</taxon>
        <taxon>Pseudomonadati</taxon>
        <taxon>Candidatus Kryptoniota</taxon>
        <taxon>Candidatus Thermokryptus</taxon>
    </lineage>
</organism>
<accession>A0A0S4NDE2</accession>
<dbReference type="InterPro" id="IPR027396">
    <property type="entry name" value="DsrEFH-like"/>
</dbReference>
<dbReference type="OrthoDB" id="9802028at2"/>
<dbReference type="InterPro" id="IPR032836">
    <property type="entry name" value="DsrE2-like"/>
</dbReference>
<reference evidence="3" key="1">
    <citation type="submission" date="2015-11" db="EMBL/GenBank/DDBJ databases">
        <authorList>
            <person name="Varghese N."/>
        </authorList>
    </citation>
    <scope>NUCLEOTIDE SEQUENCE [LARGE SCALE GENOMIC DNA]</scope>
</reference>
<dbReference type="AlphaFoldDB" id="A0A0S4NDE2"/>
<keyword evidence="1" id="KW-1133">Transmembrane helix</keyword>
<sequence length="156" mass="17149">MENNKLSMVVFSGDMDKLMAAFIIATGAAASGMEVTMFFTFWGLQAIKKNEKTGRSFFGRLLGFMLKDINGVGPSKMNFGGIGRWMFKKMMKAKNVALLNQLREMAVQLGVKLVPCQMSMEVMEISTENLISGVSAPVGVASFLEEARNSKITLFI</sequence>
<dbReference type="RefSeq" id="WP_140945902.1">
    <property type="nucleotide sequence ID" value="NZ_FAOO01000026.1"/>
</dbReference>
<dbReference type="STRING" id="1643428.GCA_001442855_02152"/>
<keyword evidence="1" id="KW-0472">Membrane</keyword>
<feature type="transmembrane region" description="Helical" evidence="1">
    <location>
        <begin position="20"/>
        <end position="44"/>
    </location>
</feature>
<name>A0A0S4NDE2_9BACT</name>
<dbReference type="Proteomes" id="UP000320623">
    <property type="component" value="Unassembled WGS sequence"/>
</dbReference>
<keyword evidence="1" id="KW-0812">Transmembrane</keyword>
<dbReference type="PANTHER" id="PTHR34655">
    <property type="entry name" value="CONSERVED WITHIN P. AEROPHILUM"/>
    <property type="match status" value="1"/>
</dbReference>
<evidence type="ECO:0000313" key="3">
    <source>
        <dbReference type="Proteomes" id="UP000320623"/>
    </source>
</evidence>
<dbReference type="Gene3D" id="3.40.1260.10">
    <property type="entry name" value="DsrEFH-like"/>
    <property type="match status" value="1"/>
</dbReference>
<dbReference type="Pfam" id="PF13686">
    <property type="entry name" value="DrsE_2"/>
    <property type="match status" value="1"/>
</dbReference>
<evidence type="ECO:0000256" key="1">
    <source>
        <dbReference type="SAM" id="Phobius"/>
    </source>
</evidence>
<keyword evidence="3" id="KW-1185">Reference proteome</keyword>
<proteinExistence type="predicted"/>
<dbReference type="SUPFAM" id="SSF75169">
    <property type="entry name" value="DsrEFH-like"/>
    <property type="match status" value="1"/>
</dbReference>
<evidence type="ECO:0000313" key="2">
    <source>
        <dbReference type="EMBL" id="CUU08888.1"/>
    </source>
</evidence>
<dbReference type="EMBL" id="FAOO01000026">
    <property type="protein sequence ID" value="CUU08888.1"/>
    <property type="molecule type" value="Genomic_DNA"/>
</dbReference>
<protein>
    <submittedName>
        <fullName evidence="2">Peroxiredoxin family protein</fullName>
    </submittedName>
</protein>
<gene>
    <name evidence="2" type="ORF">JGI1_02200</name>
</gene>
<dbReference type="PANTHER" id="PTHR34655:SF2">
    <property type="entry name" value="PEROXIREDOXIN FAMILY PROTEIN"/>
    <property type="match status" value="1"/>
</dbReference>